<accession>B2VHZ0</accession>
<reference evidence="2 3" key="1">
    <citation type="journal article" date="2008" name="Environ. Microbiol.">
        <title>The genome of Erwinia tasmaniensis strain Et1/99, a non-pathogenic bacterium in the genus Erwinia.</title>
        <authorList>
            <person name="Kube M."/>
            <person name="Migdoll A.M."/>
            <person name="Mueller I."/>
            <person name="Kuhl H."/>
            <person name="Beck A."/>
            <person name="Reinhardt R."/>
            <person name="Geider K."/>
        </authorList>
    </citation>
    <scope>NUCLEOTIDE SEQUENCE [LARGE SCALE GENOMIC DNA]</scope>
    <source>
        <strain evidence="3">DSM 17950 / CFBP 7177 / CIP 109463 / NCPPB 4357 / Et1/99</strain>
    </source>
</reference>
<sequence>MLSMPIPSPHQYKYEFADRKQHDDLINKMAIHRGRHSGNITRQDFSNIFLHCLSRAASDNRSITLDSSSHPAPVIYTSACHLTDANPYPYLKLTSWKVGTSDIQDEGPFIHNGLCLNQLEQKVCQALDKLILLQTAKLPADRPYSIPHCTDSAATAQAPANGMTTLLDKIEGVARIVGDFIAYYEPLQLQRVEALPYSTKNLAEEPSNNRKTHDEITIKDIDSRRLNDSSEKKPELHKIVSVGREAMDSFFDVYKKKPPNLKELARKILKEKIAQRFHLNLDPDRVFFMQFDVSMYEGDRLLQYGPPIAKKTLTEYLFTNFGSDVQDYLVNVDAVSGIYDASQQNVRIHDVADAIKIKPTDFIKLIWDIDFYSYAKVKLTDDFSHQDEHIKNHFISFINHLDTAQIDSGAAKDVLNGVGLLKNNNVIVTPFDINQYRAADAFTFRNRDNQRVTLYFPKSDFKLISFRGDFEMRTWVTNACATEEHRKMLASHFTLANRQDGLFYYGVDAWLNSINLDNGYSDRIAISSVEVPSEHFFSALFNSVKAKTFSDLDSQIKSDAEVRRDMWEEMVDASNIVPNPVSPFLSLAMHIEHAINADTYREKMQEWRKIENDMVNLIALVVLDKMIKSLGFEGYAFINAVKEGINEERILDISNMLAGENKPQVPEYDIFNPQSPGWNWLFDNDEGVAHPAEENYPTVNESQYFDPASPEWEWLLKEKNDIPQKKPHLKKFLPTRNIFYTKKITSLNEFIYKSVFERLQRHPFDIFYGMEDNDLESPQYVNHARTNCRAALTSSGKHIELALDKLNSLDYEERIKNYLSIALDTTDDSILTEALSRLRCQAKRTADYLTECEETGFKNIGFVSTKQTVNPRSKILFTSEIKDLNYLKNLELGFSCKLDPYRRIFIMLDSSQSMRKAGTDILHRNVDLVDGIFMHEASHLSSDTMDFCYNSFFDRIFDAGNPKTLLEKFNGILTSDSLKENKDFELFMHMVYSQLGITEPYDIDVAIEMIKNDPMLKANMLMNNADNFVTFIKYLSDLDNNLRQTRSLKSDPNTDSYIMLIFTATRNHFILSP</sequence>
<protein>
    <submittedName>
        <fullName evidence="2">Probable cytotoxic necrotizing factor type 2</fullName>
    </submittedName>
</protein>
<gene>
    <name evidence="2" type="primary">cnf2</name>
    <name evidence="2" type="ordered locus">ETA_08090</name>
</gene>
<dbReference type="EMBL" id="CU468135">
    <property type="protein sequence ID" value="CAO95855.1"/>
    <property type="molecule type" value="Genomic_DNA"/>
</dbReference>
<dbReference type="HOGENOM" id="CLU_010204_0_0_6"/>
<evidence type="ECO:0000313" key="2">
    <source>
        <dbReference type="EMBL" id="CAO95855.1"/>
    </source>
</evidence>
<feature type="domain" description="Dermonecrotic toxin N-terminal" evidence="1">
    <location>
        <begin position="259"/>
        <end position="495"/>
    </location>
</feature>
<dbReference type="AlphaFoldDB" id="B2VHZ0"/>
<proteinExistence type="predicted"/>
<dbReference type="eggNOG" id="COG3774">
    <property type="taxonomic scope" value="Bacteria"/>
</dbReference>
<name>B2VHZ0_ERWT9</name>
<dbReference type="KEGG" id="eta:ETA_08090"/>
<evidence type="ECO:0000313" key="3">
    <source>
        <dbReference type="Proteomes" id="UP000001726"/>
    </source>
</evidence>
<organism evidence="2 3">
    <name type="scientific">Erwinia tasmaniensis (strain DSM 17950 / CFBP 7177 / CIP 109463 / NCPPB 4357 / Et1/99)</name>
    <dbReference type="NCBI Taxonomy" id="465817"/>
    <lineage>
        <taxon>Bacteria</taxon>
        <taxon>Pseudomonadati</taxon>
        <taxon>Pseudomonadota</taxon>
        <taxon>Gammaproteobacteria</taxon>
        <taxon>Enterobacterales</taxon>
        <taxon>Erwiniaceae</taxon>
        <taxon>Erwinia</taxon>
    </lineage>
</organism>
<dbReference type="Proteomes" id="UP000001726">
    <property type="component" value="Chromosome"/>
</dbReference>
<keyword evidence="3" id="KW-1185">Reference proteome</keyword>
<evidence type="ECO:0000259" key="1">
    <source>
        <dbReference type="Pfam" id="PF20178"/>
    </source>
</evidence>
<dbReference type="Pfam" id="PF20178">
    <property type="entry name" value="ToxA_N"/>
    <property type="match status" value="1"/>
</dbReference>
<dbReference type="InterPro" id="IPR046673">
    <property type="entry name" value="ToxA_N"/>
</dbReference>